<evidence type="ECO:0000313" key="10">
    <source>
        <dbReference type="Proteomes" id="UP001597326"/>
    </source>
</evidence>
<evidence type="ECO:0000256" key="3">
    <source>
        <dbReference type="ARBA" id="ARBA00022692"/>
    </source>
</evidence>
<accession>A0ABW4RZP3</accession>
<feature type="region of interest" description="Disordered" evidence="6">
    <location>
        <begin position="207"/>
        <end position="228"/>
    </location>
</feature>
<dbReference type="InterPro" id="IPR003856">
    <property type="entry name" value="LPS_length_determ_N"/>
</dbReference>
<evidence type="ECO:0000256" key="5">
    <source>
        <dbReference type="ARBA" id="ARBA00023136"/>
    </source>
</evidence>
<keyword evidence="5 7" id="KW-0472">Membrane</keyword>
<evidence type="ECO:0000259" key="8">
    <source>
        <dbReference type="Pfam" id="PF02706"/>
    </source>
</evidence>
<feature type="domain" description="Polysaccharide chain length determinant N-terminal" evidence="8">
    <location>
        <begin position="3"/>
        <end position="91"/>
    </location>
</feature>
<evidence type="ECO:0000313" key="9">
    <source>
        <dbReference type="EMBL" id="MFD1891299.1"/>
    </source>
</evidence>
<sequence>MDDTIDLLDYLKRLARAALPAAVVALLALAALTLASSPAPTEYHAKAHVLVAPSATKDAATADMQAQLLPQLMRTYVALEDSPLIVDQVARTVGGGARVEDVAARTALVWGGGSMLLACQSTASSQEEANQLAQATAEALVAKGAELLDQDPGDITLRLVEDAKPDVALNTTPETTVDRIKQNLPLALGIGLVTALVIEWLTSRRSSRRRTPATSGVTDSGAPRDTGR</sequence>
<dbReference type="EMBL" id="JBHUFZ010000032">
    <property type="protein sequence ID" value="MFD1891299.1"/>
    <property type="molecule type" value="Genomic_DNA"/>
</dbReference>
<keyword evidence="2" id="KW-1003">Cell membrane</keyword>
<evidence type="ECO:0000256" key="6">
    <source>
        <dbReference type="SAM" id="MobiDB-lite"/>
    </source>
</evidence>
<comment type="subcellular location">
    <subcellularLocation>
        <location evidence="1">Cell membrane</location>
        <topology evidence="1">Multi-pass membrane protein</topology>
    </subcellularLocation>
</comment>
<evidence type="ECO:0000256" key="1">
    <source>
        <dbReference type="ARBA" id="ARBA00004651"/>
    </source>
</evidence>
<comment type="caution">
    <text evidence="9">The sequence shown here is derived from an EMBL/GenBank/DDBJ whole genome shotgun (WGS) entry which is preliminary data.</text>
</comment>
<protein>
    <submittedName>
        <fullName evidence="9">Wzz/FepE/Etk N-terminal domain-containing protein</fullName>
    </submittedName>
</protein>
<organism evidence="9 10">
    <name type="scientific">Luteococcus peritonei</name>
    <dbReference type="NCBI Taxonomy" id="88874"/>
    <lineage>
        <taxon>Bacteria</taxon>
        <taxon>Bacillati</taxon>
        <taxon>Actinomycetota</taxon>
        <taxon>Actinomycetes</taxon>
        <taxon>Propionibacteriales</taxon>
        <taxon>Propionibacteriaceae</taxon>
        <taxon>Luteococcus</taxon>
    </lineage>
</organism>
<evidence type="ECO:0000256" key="7">
    <source>
        <dbReference type="SAM" id="Phobius"/>
    </source>
</evidence>
<proteinExistence type="predicted"/>
<name>A0ABW4RZP3_9ACTN</name>
<evidence type="ECO:0000256" key="2">
    <source>
        <dbReference type="ARBA" id="ARBA00022475"/>
    </source>
</evidence>
<dbReference type="Pfam" id="PF02706">
    <property type="entry name" value="Wzz"/>
    <property type="match status" value="1"/>
</dbReference>
<dbReference type="RefSeq" id="WP_343875625.1">
    <property type="nucleotide sequence ID" value="NZ_BAAAIX010000033.1"/>
</dbReference>
<evidence type="ECO:0000256" key="4">
    <source>
        <dbReference type="ARBA" id="ARBA00022989"/>
    </source>
</evidence>
<gene>
    <name evidence="9" type="ORF">ACFSCS_14070</name>
</gene>
<dbReference type="Proteomes" id="UP001597326">
    <property type="component" value="Unassembled WGS sequence"/>
</dbReference>
<feature type="transmembrane region" description="Helical" evidence="7">
    <location>
        <begin position="184"/>
        <end position="202"/>
    </location>
</feature>
<keyword evidence="4 7" id="KW-1133">Transmembrane helix</keyword>
<reference evidence="10" key="1">
    <citation type="journal article" date="2019" name="Int. J. Syst. Evol. Microbiol.">
        <title>The Global Catalogue of Microorganisms (GCM) 10K type strain sequencing project: providing services to taxonomists for standard genome sequencing and annotation.</title>
        <authorList>
            <consortium name="The Broad Institute Genomics Platform"/>
            <consortium name="The Broad Institute Genome Sequencing Center for Infectious Disease"/>
            <person name="Wu L."/>
            <person name="Ma J."/>
        </authorList>
    </citation>
    <scope>NUCLEOTIDE SEQUENCE [LARGE SCALE GENOMIC DNA]</scope>
    <source>
        <strain evidence="10">CAIM 431</strain>
    </source>
</reference>
<keyword evidence="3 7" id="KW-0812">Transmembrane</keyword>
<keyword evidence="10" id="KW-1185">Reference proteome</keyword>